<dbReference type="EMBL" id="JAVDWE010000022">
    <property type="protein sequence ID" value="MDR7097313.1"/>
    <property type="molecule type" value="Genomic_DNA"/>
</dbReference>
<proteinExistence type="predicted"/>
<dbReference type="RefSeq" id="WP_204735619.1">
    <property type="nucleotide sequence ID" value="NZ_JAVDWE010000022.1"/>
</dbReference>
<name>A0ABU1VJ47_9BURK</name>
<comment type="caution">
    <text evidence="1">The sequence shown here is derived from an EMBL/GenBank/DDBJ whole genome shotgun (WGS) entry which is preliminary data.</text>
</comment>
<dbReference type="Proteomes" id="UP001265550">
    <property type="component" value="Unassembled WGS sequence"/>
</dbReference>
<reference evidence="1 2" key="1">
    <citation type="submission" date="2023-07" db="EMBL/GenBank/DDBJ databases">
        <title>Sorghum-associated microbial communities from plants grown in Nebraska, USA.</title>
        <authorList>
            <person name="Schachtman D."/>
        </authorList>
    </citation>
    <scope>NUCLEOTIDE SEQUENCE [LARGE SCALE GENOMIC DNA]</scope>
    <source>
        <strain evidence="1 2">BE240</strain>
    </source>
</reference>
<accession>A0ABU1VJ47</accession>
<keyword evidence="2" id="KW-1185">Reference proteome</keyword>
<organism evidence="1 2">
    <name type="scientific">Hydrogenophaga laconesensis</name>
    <dbReference type="NCBI Taxonomy" id="1805971"/>
    <lineage>
        <taxon>Bacteria</taxon>
        <taxon>Pseudomonadati</taxon>
        <taxon>Pseudomonadota</taxon>
        <taxon>Betaproteobacteria</taxon>
        <taxon>Burkholderiales</taxon>
        <taxon>Comamonadaceae</taxon>
        <taxon>Hydrogenophaga</taxon>
    </lineage>
</organism>
<evidence type="ECO:0000313" key="2">
    <source>
        <dbReference type="Proteomes" id="UP001265550"/>
    </source>
</evidence>
<evidence type="ECO:0000313" key="1">
    <source>
        <dbReference type="EMBL" id="MDR7097313.1"/>
    </source>
</evidence>
<gene>
    <name evidence="1" type="ORF">J2X09_005087</name>
</gene>
<sequence length="51" mass="5511">MRNKFLGTGEPGYHPLRKAAVVLAGLRYAALHDFSVLYKAVLSVLVLGLAL</sequence>
<protein>
    <submittedName>
        <fullName evidence="1">Uncharacterized protein</fullName>
    </submittedName>
</protein>